<dbReference type="InterPro" id="IPR032675">
    <property type="entry name" value="LRR_dom_sf"/>
</dbReference>
<dbReference type="Gene3D" id="1.20.1280.50">
    <property type="match status" value="1"/>
</dbReference>
<dbReference type="AlphaFoldDB" id="A0A168JL46"/>
<dbReference type="Pfam" id="PF12937">
    <property type="entry name" value="F-box-like"/>
    <property type="match status" value="1"/>
</dbReference>
<dbReference type="SUPFAM" id="SSF52047">
    <property type="entry name" value="RNI-like"/>
    <property type="match status" value="1"/>
</dbReference>
<sequence>MWETIPQEIYLQIIHFINEPKQIKQCRLVCKYWNHPDLKYIQQLSRIVINNKNSVSFVYDFMERHPTKGRFVKHIILGDSFDWNRTFLNLMDLIFTPNLEVFKGILTYNEDHFYYKISNIIKSSPKKTWNLKVVPDNQYFSYLYFKTLLLLKDSLEDITLNFHNYNRDSPPDKGRIARHMDQFTRLKKLSLMGSFRIKELRDILQACPHLEELYLEAEGLRSFIFDPCSSDYTDLKKMTSLRTLKIGRYAPASVMEYLICIYPNVETVESDGRWCYPLYNEVIFTTLKAIEKVPIYKVKYMLDDNITPLGDIVKSIKAIRHDVSVEHFINAIDAEEIIITSNL</sequence>
<dbReference type="Proteomes" id="UP000077051">
    <property type="component" value="Unassembled WGS sequence"/>
</dbReference>
<dbReference type="OrthoDB" id="2226682at2759"/>
<comment type="caution">
    <text evidence="2">The sequence shown here is derived from an EMBL/GenBank/DDBJ whole genome shotgun (WGS) entry which is preliminary data.</text>
</comment>
<organism evidence="2 3">
    <name type="scientific">Mucor lusitanicus CBS 277.49</name>
    <dbReference type="NCBI Taxonomy" id="747725"/>
    <lineage>
        <taxon>Eukaryota</taxon>
        <taxon>Fungi</taxon>
        <taxon>Fungi incertae sedis</taxon>
        <taxon>Mucoromycota</taxon>
        <taxon>Mucoromycotina</taxon>
        <taxon>Mucoromycetes</taxon>
        <taxon>Mucorales</taxon>
        <taxon>Mucorineae</taxon>
        <taxon>Mucoraceae</taxon>
        <taxon>Mucor</taxon>
    </lineage>
</organism>
<dbReference type="EMBL" id="AMYB01000006">
    <property type="protein sequence ID" value="OAD01335.1"/>
    <property type="molecule type" value="Genomic_DNA"/>
</dbReference>
<dbReference type="Gene3D" id="3.80.10.10">
    <property type="entry name" value="Ribonuclease Inhibitor"/>
    <property type="match status" value="1"/>
</dbReference>
<proteinExistence type="predicted"/>
<keyword evidence="3" id="KW-1185">Reference proteome</keyword>
<evidence type="ECO:0000313" key="2">
    <source>
        <dbReference type="EMBL" id="OAD01335.1"/>
    </source>
</evidence>
<accession>A0A168JL46</accession>
<evidence type="ECO:0000313" key="3">
    <source>
        <dbReference type="Proteomes" id="UP000077051"/>
    </source>
</evidence>
<protein>
    <recommendedName>
        <fullName evidence="1">F-box domain-containing protein</fullName>
    </recommendedName>
</protein>
<dbReference type="SUPFAM" id="SSF81383">
    <property type="entry name" value="F-box domain"/>
    <property type="match status" value="1"/>
</dbReference>
<dbReference type="InterPro" id="IPR036047">
    <property type="entry name" value="F-box-like_dom_sf"/>
</dbReference>
<gene>
    <name evidence="2" type="ORF">MUCCIDRAFT_112777</name>
</gene>
<feature type="domain" description="F-box" evidence="1">
    <location>
        <begin position="2"/>
        <end position="34"/>
    </location>
</feature>
<dbReference type="VEuPathDB" id="FungiDB:MUCCIDRAFT_112777"/>
<reference evidence="2 3" key="1">
    <citation type="submission" date="2015-06" db="EMBL/GenBank/DDBJ databases">
        <title>Expansion of signal transduction pathways in fungi by whole-genome duplication.</title>
        <authorList>
            <consortium name="DOE Joint Genome Institute"/>
            <person name="Corrochano L.M."/>
            <person name="Kuo A."/>
            <person name="Marcet-Houben M."/>
            <person name="Polaino S."/>
            <person name="Salamov A."/>
            <person name="Villalobos J.M."/>
            <person name="Alvarez M.I."/>
            <person name="Avalos J."/>
            <person name="Benito E.P."/>
            <person name="Benoit I."/>
            <person name="Burger G."/>
            <person name="Camino L.P."/>
            <person name="Canovas D."/>
            <person name="Cerda-Olmedo E."/>
            <person name="Cheng J.-F."/>
            <person name="Dominguez A."/>
            <person name="Elias M."/>
            <person name="Eslava A.P."/>
            <person name="Glaser F."/>
            <person name="Grimwood J."/>
            <person name="Gutierrez G."/>
            <person name="Heitman J."/>
            <person name="Henrissat B."/>
            <person name="Iturriaga E.A."/>
            <person name="Lang B.F."/>
            <person name="Lavin J.L."/>
            <person name="Lee S."/>
            <person name="Li W."/>
            <person name="Lindquist E."/>
            <person name="Lopez-Garcia S."/>
            <person name="Luque E.M."/>
            <person name="Marcos A.T."/>
            <person name="Martin J."/>
            <person name="Mccluskey K."/>
            <person name="Medina H.R."/>
            <person name="Miralles-Duran A."/>
            <person name="Miyazaki A."/>
            <person name="Munoz-Torres E."/>
            <person name="Oguiza J.A."/>
            <person name="Ohm R."/>
            <person name="Olmedo M."/>
            <person name="Orejas M."/>
            <person name="Ortiz-Castellanos L."/>
            <person name="Pisabarro A.G."/>
            <person name="Rodriguez-Romero J."/>
            <person name="Ruiz-Herrera J."/>
            <person name="Ruiz-Vazquez R."/>
            <person name="Sanz C."/>
            <person name="Schackwitz W."/>
            <person name="Schmutz J."/>
            <person name="Shahriari M."/>
            <person name="Shelest E."/>
            <person name="Silva-Franco F."/>
            <person name="Soanes D."/>
            <person name="Syed K."/>
            <person name="Tagua V.G."/>
            <person name="Talbot N.J."/>
            <person name="Thon M."/>
            <person name="De Vries R.P."/>
            <person name="Wiebenga A."/>
            <person name="Yadav J.S."/>
            <person name="Braun E.L."/>
            <person name="Baker S."/>
            <person name="Garre V."/>
            <person name="Horwitz B."/>
            <person name="Torres-Martinez S."/>
            <person name="Idnurm A."/>
            <person name="Herrera-Estrella A."/>
            <person name="Gabaldon T."/>
            <person name="Grigoriev I.V."/>
        </authorList>
    </citation>
    <scope>NUCLEOTIDE SEQUENCE [LARGE SCALE GENOMIC DNA]</scope>
    <source>
        <strain evidence="2 3">CBS 277.49</strain>
    </source>
</reference>
<evidence type="ECO:0000259" key="1">
    <source>
        <dbReference type="Pfam" id="PF12937"/>
    </source>
</evidence>
<name>A0A168JL46_MUCCL</name>
<dbReference type="InterPro" id="IPR001810">
    <property type="entry name" value="F-box_dom"/>
</dbReference>